<protein>
    <submittedName>
        <fullName evidence="2">Uncharacterized protein</fullName>
    </submittedName>
</protein>
<feature type="region of interest" description="Disordered" evidence="1">
    <location>
        <begin position="80"/>
        <end position="99"/>
    </location>
</feature>
<evidence type="ECO:0000313" key="2">
    <source>
        <dbReference type="EMBL" id="TFK21570.1"/>
    </source>
</evidence>
<evidence type="ECO:0000313" key="3">
    <source>
        <dbReference type="Proteomes" id="UP000307440"/>
    </source>
</evidence>
<name>A0A5C3KMI1_COPMA</name>
<gene>
    <name evidence="2" type="ORF">FA15DRAFT_658189</name>
</gene>
<evidence type="ECO:0000256" key="1">
    <source>
        <dbReference type="SAM" id="MobiDB-lite"/>
    </source>
</evidence>
<keyword evidence="3" id="KW-1185">Reference proteome</keyword>
<accession>A0A5C3KMI1</accession>
<dbReference type="AlphaFoldDB" id="A0A5C3KMI1"/>
<sequence>MYTYFHSLRDVLVPRASIWPFRHSGGKPIDSLVWPSGITHFLDPLLCALDRPELPDDLIGQIRGAYKAWLFSKQSTTPHSTISQLSSKSSHPDSSPTIHAMSSETELIPHPGAATSAIDAPPNVLEEFEHAVSSNSTAYKVGGSTQAGSTAMSSAAPPTFLEFINRPRKWVDVDWPVTACRVFTPEDIRNETHVRFYHLVYEAHSFIYSYELYINTEKPGRYEFRMRRAMCIPLNLLRV</sequence>
<organism evidence="2 3">
    <name type="scientific">Coprinopsis marcescibilis</name>
    <name type="common">Agaric fungus</name>
    <name type="synonym">Psathyrella marcescibilis</name>
    <dbReference type="NCBI Taxonomy" id="230819"/>
    <lineage>
        <taxon>Eukaryota</taxon>
        <taxon>Fungi</taxon>
        <taxon>Dikarya</taxon>
        <taxon>Basidiomycota</taxon>
        <taxon>Agaricomycotina</taxon>
        <taxon>Agaricomycetes</taxon>
        <taxon>Agaricomycetidae</taxon>
        <taxon>Agaricales</taxon>
        <taxon>Agaricineae</taxon>
        <taxon>Psathyrellaceae</taxon>
        <taxon>Coprinopsis</taxon>
    </lineage>
</organism>
<dbReference type="Proteomes" id="UP000307440">
    <property type="component" value="Unassembled WGS sequence"/>
</dbReference>
<dbReference type="EMBL" id="ML210264">
    <property type="protein sequence ID" value="TFK21570.1"/>
    <property type="molecule type" value="Genomic_DNA"/>
</dbReference>
<proteinExistence type="predicted"/>
<feature type="compositionally biased region" description="Low complexity" evidence="1">
    <location>
        <begin position="83"/>
        <end position="95"/>
    </location>
</feature>
<reference evidence="2 3" key="1">
    <citation type="journal article" date="2019" name="Nat. Ecol. Evol.">
        <title>Megaphylogeny resolves global patterns of mushroom evolution.</title>
        <authorList>
            <person name="Varga T."/>
            <person name="Krizsan K."/>
            <person name="Foldi C."/>
            <person name="Dima B."/>
            <person name="Sanchez-Garcia M."/>
            <person name="Sanchez-Ramirez S."/>
            <person name="Szollosi G.J."/>
            <person name="Szarkandi J.G."/>
            <person name="Papp V."/>
            <person name="Albert L."/>
            <person name="Andreopoulos W."/>
            <person name="Angelini C."/>
            <person name="Antonin V."/>
            <person name="Barry K.W."/>
            <person name="Bougher N.L."/>
            <person name="Buchanan P."/>
            <person name="Buyck B."/>
            <person name="Bense V."/>
            <person name="Catcheside P."/>
            <person name="Chovatia M."/>
            <person name="Cooper J."/>
            <person name="Damon W."/>
            <person name="Desjardin D."/>
            <person name="Finy P."/>
            <person name="Geml J."/>
            <person name="Haridas S."/>
            <person name="Hughes K."/>
            <person name="Justo A."/>
            <person name="Karasinski D."/>
            <person name="Kautmanova I."/>
            <person name="Kiss B."/>
            <person name="Kocsube S."/>
            <person name="Kotiranta H."/>
            <person name="LaButti K.M."/>
            <person name="Lechner B.E."/>
            <person name="Liimatainen K."/>
            <person name="Lipzen A."/>
            <person name="Lukacs Z."/>
            <person name="Mihaltcheva S."/>
            <person name="Morgado L.N."/>
            <person name="Niskanen T."/>
            <person name="Noordeloos M.E."/>
            <person name="Ohm R.A."/>
            <person name="Ortiz-Santana B."/>
            <person name="Ovrebo C."/>
            <person name="Racz N."/>
            <person name="Riley R."/>
            <person name="Savchenko A."/>
            <person name="Shiryaev A."/>
            <person name="Soop K."/>
            <person name="Spirin V."/>
            <person name="Szebenyi C."/>
            <person name="Tomsovsky M."/>
            <person name="Tulloss R.E."/>
            <person name="Uehling J."/>
            <person name="Grigoriev I.V."/>
            <person name="Vagvolgyi C."/>
            <person name="Papp T."/>
            <person name="Martin F.M."/>
            <person name="Miettinen O."/>
            <person name="Hibbett D.S."/>
            <person name="Nagy L.G."/>
        </authorList>
    </citation>
    <scope>NUCLEOTIDE SEQUENCE [LARGE SCALE GENOMIC DNA]</scope>
    <source>
        <strain evidence="2 3">CBS 121175</strain>
    </source>
</reference>